<gene>
    <name evidence="3" type="ORF">ENS29_12595</name>
</gene>
<dbReference type="InterPro" id="IPR007160">
    <property type="entry name" value="DUF362"/>
</dbReference>
<protein>
    <submittedName>
        <fullName evidence="3">DUF362 domain-containing protein</fullName>
    </submittedName>
</protein>
<organism evidence="3">
    <name type="scientific">Desulfatirhabdium butyrativorans</name>
    <dbReference type="NCBI Taxonomy" id="340467"/>
    <lineage>
        <taxon>Bacteria</taxon>
        <taxon>Pseudomonadati</taxon>
        <taxon>Thermodesulfobacteriota</taxon>
        <taxon>Desulfobacteria</taxon>
        <taxon>Desulfobacterales</taxon>
        <taxon>Desulfatirhabdiaceae</taxon>
        <taxon>Desulfatirhabdium</taxon>
    </lineage>
</organism>
<reference evidence="3" key="1">
    <citation type="journal article" date="2020" name="mSystems">
        <title>Genome- and Community-Level Interaction Insights into Carbon Utilization and Element Cycling Functions of Hydrothermarchaeota in Hydrothermal Sediment.</title>
        <authorList>
            <person name="Zhou Z."/>
            <person name="Liu Y."/>
            <person name="Xu W."/>
            <person name="Pan J."/>
            <person name="Luo Z.H."/>
            <person name="Li M."/>
        </authorList>
    </citation>
    <scope>NUCLEOTIDE SEQUENCE [LARGE SCALE GENOMIC DNA]</scope>
    <source>
        <strain evidence="3">SpSt-477</strain>
    </source>
</reference>
<proteinExistence type="predicted"/>
<dbReference type="Pfam" id="PF04015">
    <property type="entry name" value="DUF362"/>
    <property type="match status" value="1"/>
</dbReference>
<feature type="domain" description="DUF362" evidence="2">
    <location>
        <begin position="77"/>
        <end position="271"/>
    </location>
</feature>
<dbReference type="EMBL" id="DSUH01000290">
    <property type="protein sequence ID" value="HGU33674.1"/>
    <property type="molecule type" value="Genomic_DNA"/>
</dbReference>
<keyword evidence="1" id="KW-0408">Iron</keyword>
<dbReference type="GO" id="GO:0051536">
    <property type="term" value="F:iron-sulfur cluster binding"/>
    <property type="evidence" value="ECO:0007669"/>
    <property type="project" value="UniProtKB-KW"/>
</dbReference>
<dbReference type="PROSITE" id="PS51318">
    <property type="entry name" value="TAT"/>
    <property type="match status" value="1"/>
</dbReference>
<dbReference type="AlphaFoldDB" id="A0A7C4VZ04"/>
<accession>A0A7C4VZ04</accession>
<evidence type="ECO:0000259" key="2">
    <source>
        <dbReference type="Pfam" id="PF04015"/>
    </source>
</evidence>
<comment type="caution">
    <text evidence="3">The sequence shown here is derived from an EMBL/GenBank/DDBJ whole genome shotgun (WGS) entry which is preliminary data.</text>
</comment>
<keyword evidence="1" id="KW-0479">Metal-binding</keyword>
<sequence length="308" mass="33732">MFCDHPVGRRHVLKAMAGMLATAPCSSFFQSVWADEPSKTLIDAVGPENGCDIGLLTRKLVEAAGGMSRFVSRGDIVVIKPNISWARAPQFGATTHPEVLHAVVRLCFDAGAKTVRIADHTIHDARQCFLATGVAQVAKETGAELVYPTSSLMREMHLHGHRLEMWPVFAPIVEADKRINIPVAKVHSISRLTLGMKNWIGGVGGRRNALHQDIHQSIVDLAQFFKPDLTIIDATRIMIENGPSGGSLSDVVLRNRLILSDDPVAADAHAANQLFRMVPKEIGYIRLGEKWGLGTTDITRLAFRQVKI</sequence>
<evidence type="ECO:0000256" key="1">
    <source>
        <dbReference type="ARBA" id="ARBA00023014"/>
    </source>
</evidence>
<name>A0A7C4VZ04_9BACT</name>
<dbReference type="InterPro" id="IPR006311">
    <property type="entry name" value="TAT_signal"/>
</dbReference>
<keyword evidence="1" id="KW-0411">Iron-sulfur</keyword>
<evidence type="ECO:0000313" key="3">
    <source>
        <dbReference type="EMBL" id="HGU33674.1"/>
    </source>
</evidence>